<evidence type="ECO:0000313" key="2">
    <source>
        <dbReference type="Proteomes" id="UP000309992"/>
    </source>
</evidence>
<dbReference type="RefSeq" id="WP_137096982.1">
    <property type="nucleotide sequence ID" value="NZ_SWMS01000030.1"/>
</dbReference>
<evidence type="ECO:0008006" key="3">
    <source>
        <dbReference type="Google" id="ProtNLM"/>
    </source>
</evidence>
<protein>
    <recommendedName>
        <fullName evidence="3">IrrE N-terminal-like domain-containing protein</fullName>
    </recommendedName>
</protein>
<dbReference type="Gene3D" id="1.10.10.2910">
    <property type="match status" value="1"/>
</dbReference>
<evidence type="ECO:0000313" key="1">
    <source>
        <dbReference type="EMBL" id="TKG61506.1"/>
    </source>
</evidence>
<keyword evidence="2" id="KW-1185">Reference proteome</keyword>
<proteinExistence type="predicted"/>
<dbReference type="Proteomes" id="UP000309992">
    <property type="component" value="Unassembled WGS sequence"/>
</dbReference>
<dbReference type="EMBL" id="SWMS01000030">
    <property type="protein sequence ID" value="TKG61506.1"/>
    <property type="molecule type" value="Genomic_DNA"/>
</dbReference>
<accession>A0ABY2RUX3</accession>
<organism evidence="1 2">
    <name type="scientific">Prauserella endophytica</name>
    <dbReference type="NCBI Taxonomy" id="1592324"/>
    <lineage>
        <taxon>Bacteria</taxon>
        <taxon>Bacillati</taxon>
        <taxon>Actinomycetota</taxon>
        <taxon>Actinomycetes</taxon>
        <taxon>Pseudonocardiales</taxon>
        <taxon>Pseudonocardiaceae</taxon>
        <taxon>Prauserella</taxon>
        <taxon>Prauserella coralliicola group</taxon>
    </lineage>
</organism>
<name>A0ABY2RUX3_9PSEU</name>
<gene>
    <name evidence="1" type="ORF">FCN18_33235</name>
</gene>
<sequence length="166" mass="18507">MELQRLRDECEGLVEAVVTEVGLPRPWSINAFLDRLEPWHGREIDLCAVRWAVGESTGGWQRRGDHDVIAYPENTTGAHQDHIICHELGHMLQQHEGQCVLSVAEARAIAPSLSLTALGHLLQRADQAQEERDAERFATLLLTYAHADASRPATELGRRVEATFGL</sequence>
<comment type="caution">
    <text evidence="1">The sequence shown here is derived from an EMBL/GenBank/DDBJ whole genome shotgun (WGS) entry which is preliminary data.</text>
</comment>
<reference evidence="1 2" key="1">
    <citation type="journal article" date="2015" name="Antonie Van Leeuwenhoek">
        <title>Prauserella endophytica sp. nov., an endophytic actinobacterium isolated from Tamarix taklamakanensis.</title>
        <authorList>
            <person name="Liu J.M."/>
            <person name="Habden X."/>
            <person name="Guo L."/>
            <person name="Tuo L."/>
            <person name="Jiang Z.K."/>
            <person name="Liu S.W."/>
            <person name="Liu X.F."/>
            <person name="Chen L."/>
            <person name="Li R.F."/>
            <person name="Zhang Y.Q."/>
            <person name="Sun C.H."/>
        </authorList>
    </citation>
    <scope>NUCLEOTIDE SEQUENCE [LARGE SCALE GENOMIC DNA]</scope>
    <source>
        <strain evidence="1 2">CGMCC 4.7182</strain>
    </source>
</reference>